<keyword evidence="6" id="KW-0067">ATP-binding</keyword>
<evidence type="ECO:0000313" key="11">
    <source>
        <dbReference type="EMBL" id="ADK82668.1"/>
    </source>
</evidence>
<feature type="domain" description="ABC transporter" evidence="10">
    <location>
        <begin position="13"/>
        <end position="242"/>
    </location>
</feature>
<evidence type="ECO:0000256" key="6">
    <source>
        <dbReference type="ARBA" id="ARBA00022840"/>
    </source>
</evidence>
<dbReference type="InterPro" id="IPR050107">
    <property type="entry name" value="ABC_carbohydrate_import_ATPase"/>
</dbReference>
<evidence type="ECO:0000256" key="4">
    <source>
        <dbReference type="ARBA" id="ARBA00019459"/>
    </source>
</evidence>
<dbReference type="CDD" id="cd03215">
    <property type="entry name" value="ABC_Carb_Monos_II"/>
    <property type="match status" value="1"/>
</dbReference>
<dbReference type="Gene3D" id="3.40.50.300">
    <property type="entry name" value="P-loop containing nucleotide triphosphate hydrolases"/>
    <property type="match status" value="2"/>
</dbReference>
<comment type="function">
    <text evidence="7">Part of the ABC transporter complex LsrABCD involved in autoinducer 2 (AI-2) import. Responsible for energy coupling to the transport system.</text>
</comment>
<dbReference type="Pfam" id="PF00005">
    <property type="entry name" value="ABC_tran"/>
    <property type="match status" value="2"/>
</dbReference>
<evidence type="ECO:0000256" key="3">
    <source>
        <dbReference type="ARBA" id="ARBA00011262"/>
    </source>
</evidence>
<evidence type="ECO:0000313" key="12">
    <source>
        <dbReference type="Proteomes" id="UP000002318"/>
    </source>
</evidence>
<evidence type="ECO:0000256" key="2">
    <source>
        <dbReference type="ARBA" id="ARBA00009404"/>
    </source>
</evidence>
<accession>E1R7G3</accession>
<sequence>METAEEKQKEEILVLSNIWKSFSGVSVLKGVNMTLREGEIHALLGGNGSGKSTLMKIVSGIYGRDAGTILVDGEEVVFQNPSQAHMGHIYLVPQEPQIFPHLSIEENVILGTGCKVGDMTREIVRIGEALGFCEDLSELAGALSIAQQQLLEIIRGLIRKARVLILDEPTSTLTFKEVNSLFERLRVLKSQGIGIFFISHRLNEILEISDRVSVLRDGNMVLCEATSKLDHIKLVKAMLPEGKAGREDPCEERRQSIGDETVFELQGFSSEDFKDVSLNVKSGEIVGLAGVVGAGRTELAEAVMGITGGSAGKVFVSGKEIDGRTPGRCQESGLVYVPEDRAAHGIFLGQPNYFTTTSSILHRFGKVFMSSGKEYGIAKRFIEQFRIKVAGPDQVASTLSGGNQQKVVLSRVIACDPSVIILDEPTRGVDAEARLDVYNIIRSLTAQGVGVLLISSDLEEILELSDRIYIMYHGQITGEYARSECDIETVTAGAFGVQGSHV</sequence>
<dbReference type="RefSeq" id="WP_013256127.1">
    <property type="nucleotide sequence ID" value="NC_014364.1"/>
</dbReference>
<dbReference type="EMBL" id="CP002116">
    <property type="protein sequence ID" value="ADK82668.1"/>
    <property type="molecule type" value="Genomic_DNA"/>
</dbReference>
<keyword evidence="5" id="KW-0547">Nucleotide-binding</keyword>
<dbReference type="KEGG" id="ssm:Spirs_3580"/>
<name>E1R7G3_SEDSS</name>
<evidence type="ECO:0000256" key="5">
    <source>
        <dbReference type="ARBA" id="ARBA00022741"/>
    </source>
</evidence>
<dbReference type="OrthoDB" id="354012at2"/>
<comment type="similarity">
    <text evidence="2">Belongs to the ABC transporter superfamily. AI-2 autoinducer porter (TC 3.A.1.2.8) family.</text>
</comment>
<proteinExistence type="inferred from homology"/>
<dbReference type="GO" id="GO:0005886">
    <property type="term" value="C:plasma membrane"/>
    <property type="evidence" value="ECO:0007669"/>
    <property type="project" value="UniProtKB-SubCell"/>
</dbReference>
<dbReference type="GO" id="GO:0005524">
    <property type="term" value="F:ATP binding"/>
    <property type="evidence" value="ECO:0007669"/>
    <property type="project" value="UniProtKB-KW"/>
</dbReference>
<evidence type="ECO:0000256" key="7">
    <source>
        <dbReference type="ARBA" id="ARBA00023747"/>
    </source>
</evidence>
<evidence type="ECO:0000256" key="8">
    <source>
        <dbReference type="ARBA" id="ARBA00023798"/>
    </source>
</evidence>
<evidence type="ECO:0000256" key="1">
    <source>
        <dbReference type="ARBA" id="ARBA00004417"/>
    </source>
</evidence>
<comment type="subcellular location">
    <subcellularLocation>
        <location evidence="1">Cell inner membrane</location>
        <topology evidence="1">Peripheral membrane protein</topology>
    </subcellularLocation>
</comment>
<dbReference type="PANTHER" id="PTHR43790">
    <property type="entry name" value="CARBOHYDRATE TRANSPORT ATP-BINDING PROTEIN MG119-RELATED"/>
    <property type="match status" value="1"/>
</dbReference>
<reference evidence="11 12" key="1">
    <citation type="journal article" date="2010" name="Stand. Genomic Sci.">
        <title>Complete genome sequence of Spirochaeta smaragdinae type strain (SEBR 4228).</title>
        <authorList>
            <person name="Mavromatis K."/>
            <person name="Yasawong M."/>
            <person name="Chertkov O."/>
            <person name="Lapidus A."/>
            <person name="Lucas S."/>
            <person name="Nolan M."/>
            <person name="Del Rio T.G."/>
            <person name="Tice H."/>
            <person name="Cheng J.F."/>
            <person name="Pitluck S."/>
            <person name="Liolios K."/>
            <person name="Ivanova N."/>
            <person name="Tapia R."/>
            <person name="Han C."/>
            <person name="Bruce D."/>
            <person name="Goodwin L."/>
            <person name="Pati A."/>
            <person name="Chen A."/>
            <person name="Palaniappan K."/>
            <person name="Land M."/>
            <person name="Hauser L."/>
            <person name="Chang Y.J."/>
            <person name="Jeffries C.D."/>
            <person name="Detter J.C."/>
            <person name="Rohde M."/>
            <person name="Brambilla E."/>
            <person name="Spring S."/>
            <person name="Goker M."/>
            <person name="Sikorski J."/>
            <person name="Woyke T."/>
            <person name="Bristow J."/>
            <person name="Eisen J.A."/>
            <person name="Markowitz V."/>
            <person name="Hugenholtz P."/>
            <person name="Klenk H.P."/>
            <person name="Kyrpides N.C."/>
        </authorList>
    </citation>
    <scope>NUCLEOTIDE SEQUENCE [LARGE SCALE GENOMIC DNA]</scope>
    <source>
        <strain evidence="12">DSM 11293 / JCM 15392 / SEBR 4228</strain>
    </source>
</reference>
<organism evidence="11 12">
    <name type="scientific">Sediminispirochaeta smaragdinae (strain DSM 11293 / JCM 15392 / SEBR 4228)</name>
    <name type="common">Spirochaeta smaragdinae</name>
    <dbReference type="NCBI Taxonomy" id="573413"/>
    <lineage>
        <taxon>Bacteria</taxon>
        <taxon>Pseudomonadati</taxon>
        <taxon>Spirochaetota</taxon>
        <taxon>Spirochaetia</taxon>
        <taxon>Spirochaetales</taxon>
        <taxon>Spirochaetaceae</taxon>
        <taxon>Sediminispirochaeta</taxon>
    </lineage>
</organism>
<dbReference type="Proteomes" id="UP000002318">
    <property type="component" value="Chromosome"/>
</dbReference>
<comment type="catalytic activity">
    <reaction evidence="9">
        <text>ATP + H2O + (2R,4S)-2-methyl-2,3,3,4-tetrahydroxytetrahydrofuran-[AI-2-binding protein]Side 1 = ADP + phosphate + (2R,4S)-2-methyl-2,3,3,4-tetrahydroxytetrahydrofuranSide 2 + [AI-2-binding protein]Side 1.</text>
        <dbReference type="EC" id="7.6.2.13"/>
    </reaction>
</comment>
<dbReference type="PANTHER" id="PTHR43790:SF2">
    <property type="entry name" value="AUTOINDUCER 2 IMPORT ATP-BINDING PROTEIN LSRA"/>
    <property type="match status" value="1"/>
</dbReference>
<feature type="domain" description="ABC transporter" evidence="10">
    <location>
        <begin position="257"/>
        <end position="498"/>
    </location>
</feature>
<evidence type="ECO:0000259" key="10">
    <source>
        <dbReference type="PROSITE" id="PS50893"/>
    </source>
</evidence>
<keyword evidence="12" id="KW-1185">Reference proteome</keyword>
<dbReference type="HOGENOM" id="CLU_000604_92_1_12"/>
<gene>
    <name evidence="11" type="ordered locus">Spirs_3580</name>
</gene>
<dbReference type="STRING" id="573413.Spirs_3580"/>
<evidence type="ECO:0000256" key="9">
    <source>
        <dbReference type="ARBA" id="ARBA00034076"/>
    </source>
</evidence>
<dbReference type="PROSITE" id="PS00211">
    <property type="entry name" value="ABC_TRANSPORTER_1"/>
    <property type="match status" value="1"/>
</dbReference>
<dbReference type="CDD" id="cd03216">
    <property type="entry name" value="ABC_Carb_Monos_I"/>
    <property type="match status" value="1"/>
</dbReference>
<dbReference type="SUPFAM" id="SSF52540">
    <property type="entry name" value="P-loop containing nucleoside triphosphate hydrolases"/>
    <property type="match status" value="2"/>
</dbReference>
<dbReference type="InterPro" id="IPR027417">
    <property type="entry name" value="P-loop_NTPase"/>
</dbReference>
<dbReference type="InterPro" id="IPR003439">
    <property type="entry name" value="ABC_transporter-like_ATP-bd"/>
</dbReference>
<dbReference type="eggNOG" id="COG1129">
    <property type="taxonomic scope" value="Bacteria"/>
</dbReference>
<dbReference type="PROSITE" id="PS50893">
    <property type="entry name" value="ABC_TRANSPORTER_2"/>
    <property type="match status" value="2"/>
</dbReference>
<dbReference type="InterPro" id="IPR003593">
    <property type="entry name" value="AAA+_ATPase"/>
</dbReference>
<dbReference type="AlphaFoldDB" id="E1R7G3"/>
<comment type="subunit">
    <text evidence="3">The complex is composed of two ATP-binding proteins (LsrA), two transmembrane proteins (LsrC and LsrD) and a solute-binding protein (LsrB).</text>
</comment>
<dbReference type="EC" id="7.6.2.13" evidence="8"/>
<dbReference type="GO" id="GO:0016887">
    <property type="term" value="F:ATP hydrolysis activity"/>
    <property type="evidence" value="ECO:0007669"/>
    <property type="project" value="InterPro"/>
</dbReference>
<dbReference type="InterPro" id="IPR017871">
    <property type="entry name" value="ABC_transporter-like_CS"/>
</dbReference>
<protein>
    <recommendedName>
        <fullName evidence="4">Autoinducer 2 import ATP-binding protein LsrA</fullName>
        <ecNumber evidence="8">7.6.2.13</ecNumber>
    </recommendedName>
</protein>
<dbReference type="SMART" id="SM00382">
    <property type="entry name" value="AAA"/>
    <property type="match status" value="2"/>
</dbReference>